<keyword evidence="1" id="KW-0732">Signal</keyword>
<dbReference type="AlphaFoldDB" id="A0A8T0EWP6"/>
<protein>
    <submittedName>
        <fullName evidence="2">Uncharacterized protein</fullName>
    </submittedName>
</protein>
<gene>
    <name evidence="2" type="ORF">HNY73_012344</name>
</gene>
<name>A0A8T0EWP6_ARGBR</name>
<comment type="caution">
    <text evidence="2">The sequence shown here is derived from an EMBL/GenBank/DDBJ whole genome shotgun (WGS) entry which is preliminary data.</text>
</comment>
<evidence type="ECO:0000313" key="2">
    <source>
        <dbReference type="EMBL" id="KAF8782007.1"/>
    </source>
</evidence>
<reference evidence="2" key="2">
    <citation type="submission" date="2020-06" db="EMBL/GenBank/DDBJ databases">
        <authorList>
            <person name="Sheffer M."/>
        </authorList>
    </citation>
    <scope>NUCLEOTIDE SEQUENCE</scope>
</reference>
<feature type="chain" id="PRO_5035794697" evidence="1">
    <location>
        <begin position="27"/>
        <end position="348"/>
    </location>
</feature>
<evidence type="ECO:0000256" key="1">
    <source>
        <dbReference type="SAM" id="SignalP"/>
    </source>
</evidence>
<evidence type="ECO:0000313" key="3">
    <source>
        <dbReference type="Proteomes" id="UP000807504"/>
    </source>
</evidence>
<dbReference type="EMBL" id="JABXBU010001863">
    <property type="protein sequence ID" value="KAF8782007.1"/>
    <property type="molecule type" value="Genomic_DNA"/>
</dbReference>
<organism evidence="2 3">
    <name type="scientific">Argiope bruennichi</name>
    <name type="common">Wasp spider</name>
    <name type="synonym">Aranea bruennichi</name>
    <dbReference type="NCBI Taxonomy" id="94029"/>
    <lineage>
        <taxon>Eukaryota</taxon>
        <taxon>Metazoa</taxon>
        <taxon>Ecdysozoa</taxon>
        <taxon>Arthropoda</taxon>
        <taxon>Chelicerata</taxon>
        <taxon>Arachnida</taxon>
        <taxon>Araneae</taxon>
        <taxon>Araneomorphae</taxon>
        <taxon>Entelegynae</taxon>
        <taxon>Araneoidea</taxon>
        <taxon>Araneidae</taxon>
        <taxon>Argiope</taxon>
    </lineage>
</organism>
<sequence length="348" mass="38894">MANCAATKQFGTVVIFLLILIHWGWCKDDNCDVNHCKSLFPTIFKEFFKKGTQRLCRSSDDTIECINKCLQMFFPDFGFVNSKTFITSEVCSYDIAYEVLDCPYEILHDCDEDAIEIVSKLFSNVFKASMESACHLIPLNAVYDLPVTYSLNNSYLNTAACLDNLPSVTSNCFPQHIQNFDVNELYHCRINCEKLDGGTCLPSSLMSDFYIPVLSLGKYSCAKDSTVEDTVQMQESSKSSPVTYNSDISSKVNSEASTTIRSDENDYYIPSDEAKNDVFLSDYNTVEASTLSYPMKIKEMGHVKVQSTIHSPGMNISMTSKKHPENDSILSDNAAASSIESNGAYKLE</sequence>
<reference evidence="2" key="1">
    <citation type="journal article" date="2020" name="bioRxiv">
        <title>Chromosome-level reference genome of the European wasp spider Argiope bruennichi: a resource for studies on range expansion and evolutionary adaptation.</title>
        <authorList>
            <person name="Sheffer M.M."/>
            <person name="Hoppe A."/>
            <person name="Krehenwinkel H."/>
            <person name="Uhl G."/>
            <person name="Kuss A.W."/>
            <person name="Jensen L."/>
            <person name="Jensen C."/>
            <person name="Gillespie R.G."/>
            <person name="Hoff K.J."/>
            <person name="Prost S."/>
        </authorList>
    </citation>
    <scope>NUCLEOTIDE SEQUENCE</scope>
</reference>
<dbReference type="Proteomes" id="UP000807504">
    <property type="component" value="Unassembled WGS sequence"/>
</dbReference>
<keyword evidence="3" id="KW-1185">Reference proteome</keyword>
<accession>A0A8T0EWP6</accession>
<feature type="signal peptide" evidence="1">
    <location>
        <begin position="1"/>
        <end position="26"/>
    </location>
</feature>
<proteinExistence type="predicted"/>